<accession>A0A7S4B495</accession>
<dbReference type="InterPro" id="IPR005113">
    <property type="entry name" value="uDENN_dom"/>
</dbReference>
<dbReference type="FunFam" id="3.40.50.11500:FF:000004">
    <property type="entry name" value="DENN domain-containing protein 2C isoform X1"/>
    <property type="match status" value="1"/>
</dbReference>
<keyword evidence="2" id="KW-1133">Transmembrane helix</keyword>
<dbReference type="AlphaFoldDB" id="A0A7S4B495"/>
<feature type="region of interest" description="Disordered" evidence="1">
    <location>
        <begin position="487"/>
        <end position="506"/>
    </location>
</feature>
<gene>
    <name evidence="4" type="ORF">PCAR00345_LOCUS6050</name>
</gene>
<name>A0A7S4B495_CHRCT</name>
<protein>
    <recommendedName>
        <fullName evidence="3">UDENN domain-containing protein</fullName>
    </recommendedName>
</protein>
<evidence type="ECO:0000256" key="2">
    <source>
        <dbReference type="SAM" id="Phobius"/>
    </source>
</evidence>
<dbReference type="Gene3D" id="3.40.50.11500">
    <property type="match status" value="1"/>
</dbReference>
<evidence type="ECO:0000259" key="3">
    <source>
        <dbReference type="PROSITE" id="PS50211"/>
    </source>
</evidence>
<dbReference type="PANTHER" id="PTHR15288:SF0">
    <property type="entry name" value="UDENN DOMAIN-CONTAINING PROTEIN"/>
    <property type="match status" value="1"/>
</dbReference>
<dbReference type="InterPro" id="IPR043153">
    <property type="entry name" value="DENN_C"/>
</dbReference>
<sequence length="782" mass="82415">MAERKTALFEDFLVLAQGKAGQAAGSKRSGSASVGPHGTELLYCFSQASGLESADIKARTAAVAQFCFPEQDDGDLNGPPKLQSESFTFTLTQDDGTRCFGFSRRLAIMSDGKPICLCVLSNRAWFSLFMHMLDVVQLNFELSRFIPSFMAAASKAPLPPPGGAVVISPSVDGKHSLGTFRLYVPTDERPTGVSFEPLITALGVPNLLRVLAALMLEQRVIFTGSQWGLISTCAHAALLLLYPLKWQHIFIPVLPLSMLSYACAPMPFVLGLLSKHLPQLQAEPTEQVLLVHLESGRIEGEPAVLAASQFPKPYRDTLTSTLQRLMRSARSTRLDNLAVSEAVLQAMVRLLGDYRYFVRRAERGRQPRPGELHPAFDETGFMDSAHHLVKPFLQSLRASQLFEAFINEHISMTDEARRQSAFERACAGLPSDLVPPPPLHGGAAASLQQAFREKVAHAASSVRRLSARGELGVAGIAVADDSPRYTSRVVAKTPRPGGGGDWESGVPILSSEELAKDPAQGACSSGRSRPYSSGALSRGSTPGGSGYRQGTSSLSGLSTGGSVRSAVDSPAAEHSSNGASTAPPPRLVDVDGDEESRVPSLSPAAAAAQRSGPSPASQLEATLIDLTPSDDLFESPQTVGATSFFGTPLLLPPTPHSAPTAGCADPCASLESQFFSAPMSGNSAQSESGPSSDFEPFAWNQAAFSLPTWEAPAVRSPLVASPTPPTCSASPAAASAVSTAAAGNAAATVDDRAAQAKLKMQLLDLRLGDDSLSVASLQSLLG</sequence>
<proteinExistence type="predicted"/>
<dbReference type="Gene3D" id="3.30.450.200">
    <property type="match status" value="1"/>
</dbReference>
<organism evidence="4">
    <name type="scientific">Chrysotila carterae</name>
    <name type="common">Marine alga</name>
    <name type="synonym">Syracosphaera carterae</name>
    <dbReference type="NCBI Taxonomy" id="13221"/>
    <lineage>
        <taxon>Eukaryota</taxon>
        <taxon>Haptista</taxon>
        <taxon>Haptophyta</taxon>
        <taxon>Prymnesiophyceae</taxon>
        <taxon>Isochrysidales</taxon>
        <taxon>Isochrysidaceae</taxon>
        <taxon>Chrysotila</taxon>
    </lineage>
</organism>
<dbReference type="InterPro" id="IPR037516">
    <property type="entry name" value="Tripartite_DENN"/>
</dbReference>
<dbReference type="SMART" id="SM00801">
    <property type="entry name" value="dDENN"/>
    <property type="match status" value="1"/>
</dbReference>
<feature type="compositionally biased region" description="Polar residues" evidence="1">
    <location>
        <begin position="522"/>
        <end position="540"/>
    </location>
</feature>
<reference evidence="4" key="1">
    <citation type="submission" date="2021-01" db="EMBL/GenBank/DDBJ databases">
        <authorList>
            <person name="Corre E."/>
            <person name="Pelletier E."/>
            <person name="Niang G."/>
            <person name="Scheremetjew M."/>
            <person name="Finn R."/>
            <person name="Kale V."/>
            <person name="Holt S."/>
            <person name="Cochrane G."/>
            <person name="Meng A."/>
            <person name="Brown T."/>
            <person name="Cohen L."/>
        </authorList>
    </citation>
    <scope>NUCLEOTIDE SEQUENCE</scope>
    <source>
        <strain evidence="4">CCMP645</strain>
    </source>
</reference>
<dbReference type="InterPro" id="IPR005112">
    <property type="entry name" value="dDENN_dom"/>
</dbReference>
<feature type="domain" description="UDENN" evidence="3">
    <location>
        <begin position="23"/>
        <end position="419"/>
    </location>
</feature>
<dbReference type="InterPro" id="IPR051942">
    <property type="entry name" value="DENN_domain_containing_2"/>
</dbReference>
<feature type="transmembrane region" description="Helical" evidence="2">
    <location>
        <begin position="249"/>
        <end position="273"/>
    </location>
</feature>
<evidence type="ECO:0000313" key="4">
    <source>
        <dbReference type="EMBL" id="CAE0753463.1"/>
    </source>
</evidence>
<dbReference type="SMART" id="SM00800">
    <property type="entry name" value="uDENN"/>
    <property type="match status" value="1"/>
</dbReference>
<dbReference type="SMART" id="SM00799">
    <property type="entry name" value="DENN"/>
    <property type="match status" value="1"/>
</dbReference>
<dbReference type="Pfam" id="PF02141">
    <property type="entry name" value="DENN"/>
    <property type="match status" value="1"/>
</dbReference>
<dbReference type="EMBL" id="HBIZ01010256">
    <property type="protein sequence ID" value="CAE0753463.1"/>
    <property type="molecule type" value="Transcribed_RNA"/>
</dbReference>
<keyword evidence="2" id="KW-0472">Membrane</keyword>
<dbReference type="PANTHER" id="PTHR15288">
    <property type="entry name" value="DENN DOMAIN-CONTAINING PROTEIN 2"/>
    <property type="match status" value="1"/>
</dbReference>
<feature type="region of interest" description="Disordered" evidence="1">
    <location>
        <begin position="516"/>
        <end position="616"/>
    </location>
</feature>
<keyword evidence="2" id="KW-0812">Transmembrane</keyword>
<feature type="compositionally biased region" description="Low complexity" evidence="1">
    <location>
        <begin position="550"/>
        <end position="562"/>
    </location>
</feature>
<dbReference type="PROSITE" id="PS50211">
    <property type="entry name" value="DENN"/>
    <property type="match status" value="1"/>
</dbReference>
<dbReference type="InterPro" id="IPR001194">
    <property type="entry name" value="cDENN_dom"/>
</dbReference>
<dbReference type="Pfam" id="PF03456">
    <property type="entry name" value="uDENN"/>
    <property type="match status" value="1"/>
</dbReference>
<feature type="transmembrane region" description="Helical" evidence="2">
    <location>
        <begin position="224"/>
        <end position="242"/>
    </location>
</feature>
<evidence type="ECO:0000256" key="1">
    <source>
        <dbReference type="SAM" id="MobiDB-lite"/>
    </source>
</evidence>